<dbReference type="Pfam" id="PF03108">
    <property type="entry name" value="DBD_Tnp_Mut"/>
    <property type="match status" value="1"/>
</dbReference>
<dbReference type="AlphaFoldDB" id="A0A9R1WH94"/>
<dbReference type="InterPro" id="IPR004332">
    <property type="entry name" value="Transposase_MuDR"/>
</dbReference>
<dbReference type="Proteomes" id="UP000235145">
    <property type="component" value="Unassembled WGS sequence"/>
</dbReference>
<organism evidence="2 3">
    <name type="scientific">Lactuca sativa</name>
    <name type="common">Garden lettuce</name>
    <dbReference type="NCBI Taxonomy" id="4236"/>
    <lineage>
        <taxon>Eukaryota</taxon>
        <taxon>Viridiplantae</taxon>
        <taxon>Streptophyta</taxon>
        <taxon>Embryophyta</taxon>
        <taxon>Tracheophyta</taxon>
        <taxon>Spermatophyta</taxon>
        <taxon>Magnoliopsida</taxon>
        <taxon>eudicotyledons</taxon>
        <taxon>Gunneridae</taxon>
        <taxon>Pentapetalae</taxon>
        <taxon>asterids</taxon>
        <taxon>campanulids</taxon>
        <taxon>Asterales</taxon>
        <taxon>Asteraceae</taxon>
        <taxon>Cichorioideae</taxon>
        <taxon>Cichorieae</taxon>
        <taxon>Lactucinae</taxon>
        <taxon>Lactuca</taxon>
    </lineage>
</organism>
<comment type="caution">
    <text evidence="2">The sequence shown here is derived from an EMBL/GenBank/DDBJ whole genome shotgun (WGS) entry which is preliminary data.</text>
</comment>
<evidence type="ECO:0000259" key="1">
    <source>
        <dbReference type="Pfam" id="PF03108"/>
    </source>
</evidence>
<dbReference type="PANTHER" id="PTHR31973">
    <property type="entry name" value="POLYPROTEIN, PUTATIVE-RELATED"/>
    <property type="match status" value="1"/>
</dbReference>
<sequence>MLQELIDFQCKHVYLSISEVRLSEGLQTLQNECDYYDLFEVANAHRHVDVYIDHDNETIYDCIQKHQLDDEEHVYSEEDADSVLQDDETCEHEEDGSMKIKLELGMRFAFRAELKSCLSNYKVAHGYDLYYEKNNKDRFLLKCCKGKIPQCPFRVCTSYMKDEQTFQIKFLREYHSYSRAFKLGSIVTYKWIGKQFVTNILESCKMSLRNMKAMISMLFCNTPNPADQEKERRTRNQ</sequence>
<evidence type="ECO:0000313" key="3">
    <source>
        <dbReference type="Proteomes" id="UP000235145"/>
    </source>
</evidence>
<evidence type="ECO:0000313" key="2">
    <source>
        <dbReference type="EMBL" id="KAJ0222431.1"/>
    </source>
</evidence>
<feature type="domain" description="Transposase MuDR plant" evidence="1">
    <location>
        <begin position="100"/>
        <end position="168"/>
    </location>
</feature>
<protein>
    <recommendedName>
        <fullName evidence="1">Transposase MuDR plant domain-containing protein</fullName>
    </recommendedName>
</protein>
<gene>
    <name evidence="2" type="ORF">LSAT_V11C200053650</name>
</gene>
<proteinExistence type="predicted"/>
<dbReference type="PANTHER" id="PTHR31973:SF189">
    <property type="entry name" value="TRANSPOSASE, MUDR, PLANT, MULE TRANSPOSASE DOMAIN PROTEIN-RELATED"/>
    <property type="match status" value="1"/>
</dbReference>
<reference evidence="2 3" key="1">
    <citation type="journal article" date="2017" name="Nat. Commun.">
        <title>Genome assembly with in vitro proximity ligation data and whole-genome triplication in lettuce.</title>
        <authorList>
            <person name="Reyes-Chin-Wo S."/>
            <person name="Wang Z."/>
            <person name="Yang X."/>
            <person name="Kozik A."/>
            <person name="Arikit S."/>
            <person name="Song C."/>
            <person name="Xia L."/>
            <person name="Froenicke L."/>
            <person name="Lavelle D.O."/>
            <person name="Truco M.J."/>
            <person name="Xia R."/>
            <person name="Zhu S."/>
            <person name="Xu C."/>
            <person name="Xu H."/>
            <person name="Xu X."/>
            <person name="Cox K."/>
            <person name="Korf I."/>
            <person name="Meyers B.C."/>
            <person name="Michelmore R.W."/>
        </authorList>
    </citation>
    <scope>NUCLEOTIDE SEQUENCE [LARGE SCALE GENOMIC DNA]</scope>
    <source>
        <strain evidence="3">cv. Salinas</strain>
        <tissue evidence="2">Seedlings</tissue>
    </source>
</reference>
<name>A0A9R1WH94_LACSA</name>
<keyword evidence="3" id="KW-1185">Reference proteome</keyword>
<dbReference type="EMBL" id="NBSK02000002">
    <property type="protein sequence ID" value="KAJ0222431.1"/>
    <property type="molecule type" value="Genomic_DNA"/>
</dbReference>
<accession>A0A9R1WH94</accession>